<proteinExistence type="predicted"/>
<dbReference type="Proteomes" id="UP001177023">
    <property type="component" value="Unassembled WGS sequence"/>
</dbReference>
<protein>
    <submittedName>
        <fullName evidence="1">Uncharacterized protein</fullName>
    </submittedName>
</protein>
<gene>
    <name evidence="1" type="ORF">MSPICULIGERA_LOCUS19520</name>
</gene>
<dbReference type="AlphaFoldDB" id="A0AA36G7Y2"/>
<feature type="non-terminal residue" evidence="1">
    <location>
        <position position="1"/>
    </location>
</feature>
<dbReference type="EMBL" id="CATQJA010002663">
    <property type="protein sequence ID" value="CAJ0581358.1"/>
    <property type="molecule type" value="Genomic_DNA"/>
</dbReference>
<comment type="caution">
    <text evidence="1">The sequence shown here is derived from an EMBL/GenBank/DDBJ whole genome shotgun (WGS) entry which is preliminary data.</text>
</comment>
<reference evidence="1" key="1">
    <citation type="submission" date="2023-06" db="EMBL/GenBank/DDBJ databases">
        <authorList>
            <person name="Delattre M."/>
        </authorList>
    </citation>
    <scope>NUCLEOTIDE SEQUENCE</scope>
    <source>
        <strain evidence="1">AF72</strain>
    </source>
</reference>
<name>A0AA36G7Y2_9BILA</name>
<evidence type="ECO:0000313" key="1">
    <source>
        <dbReference type="EMBL" id="CAJ0581358.1"/>
    </source>
</evidence>
<organism evidence="1 2">
    <name type="scientific">Mesorhabditis spiculigera</name>
    <dbReference type="NCBI Taxonomy" id="96644"/>
    <lineage>
        <taxon>Eukaryota</taxon>
        <taxon>Metazoa</taxon>
        <taxon>Ecdysozoa</taxon>
        <taxon>Nematoda</taxon>
        <taxon>Chromadorea</taxon>
        <taxon>Rhabditida</taxon>
        <taxon>Rhabditina</taxon>
        <taxon>Rhabditomorpha</taxon>
        <taxon>Rhabditoidea</taxon>
        <taxon>Rhabditidae</taxon>
        <taxon>Mesorhabditinae</taxon>
        <taxon>Mesorhabditis</taxon>
    </lineage>
</organism>
<keyword evidence="2" id="KW-1185">Reference proteome</keyword>
<accession>A0AA36G7Y2</accession>
<sequence>MVDKNLPWFRKLLEHTLPGGDGNPAPSDELKGASMYERLKSINPRQTIGTVLVLCGWKLYFSIYHPMHTAPNKKHFLGFEDDGEEASDYSDEELDNNEAVNRRKSFTNVNLQNVLNGFGNWMDRLLEGSIRRYYIPEWPDNLK</sequence>
<evidence type="ECO:0000313" key="2">
    <source>
        <dbReference type="Proteomes" id="UP001177023"/>
    </source>
</evidence>